<dbReference type="EMBL" id="KV426247">
    <property type="protein sequence ID" value="KZV83955.1"/>
    <property type="molecule type" value="Genomic_DNA"/>
</dbReference>
<reference evidence="1 2" key="1">
    <citation type="journal article" date="2016" name="Mol. Biol. Evol.">
        <title>Comparative Genomics of Early-Diverging Mushroom-Forming Fungi Provides Insights into the Origins of Lignocellulose Decay Capabilities.</title>
        <authorList>
            <person name="Nagy L.G."/>
            <person name="Riley R."/>
            <person name="Tritt A."/>
            <person name="Adam C."/>
            <person name="Daum C."/>
            <person name="Floudas D."/>
            <person name="Sun H."/>
            <person name="Yadav J.S."/>
            <person name="Pangilinan J."/>
            <person name="Larsson K.H."/>
            <person name="Matsuura K."/>
            <person name="Barry K."/>
            <person name="Labutti K."/>
            <person name="Kuo R."/>
            <person name="Ohm R.A."/>
            <person name="Bhattacharya S.S."/>
            <person name="Shirouzu T."/>
            <person name="Yoshinaga Y."/>
            <person name="Martin F.M."/>
            <person name="Grigoriev I.V."/>
            <person name="Hibbett D.S."/>
        </authorList>
    </citation>
    <scope>NUCLEOTIDE SEQUENCE [LARGE SCALE GENOMIC DNA]</scope>
    <source>
        <strain evidence="1 2">HHB12029</strain>
    </source>
</reference>
<dbReference type="AlphaFoldDB" id="A0A165D7P6"/>
<proteinExistence type="predicted"/>
<dbReference type="Proteomes" id="UP000077266">
    <property type="component" value="Unassembled WGS sequence"/>
</dbReference>
<evidence type="ECO:0000313" key="1">
    <source>
        <dbReference type="EMBL" id="KZV83955.1"/>
    </source>
</evidence>
<name>A0A165D7P6_EXIGL</name>
<dbReference type="InParanoid" id="A0A165D7P6"/>
<accession>A0A165D7P6</accession>
<evidence type="ECO:0000313" key="2">
    <source>
        <dbReference type="Proteomes" id="UP000077266"/>
    </source>
</evidence>
<sequence length="156" mass="17652">MSIPRCGRDNGYKPIARLTITASFRLFVHCSNSAERPSFLRAGQLPTIVTSAVRDNSTRVHKRRSRTSRARTRTAVPPRLPCSSPPLFSSSLVFLPSYHGRPRCSRRIQSLAGERTLRLPRAPGGRRQAHRLLLHMYHQLNPRTVMNDRLSTSCPL</sequence>
<keyword evidence="2" id="KW-1185">Reference proteome</keyword>
<protein>
    <submittedName>
        <fullName evidence="1">Uncharacterized protein</fullName>
    </submittedName>
</protein>
<gene>
    <name evidence="1" type="ORF">EXIGLDRAFT_301327</name>
</gene>
<organism evidence="1 2">
    <name type="scientific">Exidia glandulosa HHB12029</name>
    <dbReference type="NCBI Taxonomy" id="1314781"/>
    <lineage>
        <taxon>Eukaryota</taxon>
        <taxon>Fungi</taxon>
        <taxon>Dikarya</taxon>
        <taxon>Basidiomycota</taxon>
        <taxon>Agaricomycotina</taxon>
        <taxon>Agaricomycetes</taxon>
        <taxon>Auriculariales</taxon>
        <taxon>Exidiaceae</taxon>
        <taxon>Exidia</taxon>
    </lineage>
</organism>